<feature type="signal peptide" evidence="4">
    <location>
        <begin position="1"/>
        <end position="28"/>
    </location>
</feature>
<organism evidence="6 7">
    <name type="scientific">Thalassotalea fonticola</name>
    <dbReference type="NCBI Taxonomy" id="3065649"/>
    <lineage>
        <taxon>Bacteria</taxon>
        <taxon>Pseudomonadati</taxon>
        <taxon>Pseudomonadota</taxon>
        <taxon>Gammaproteobacteria</taxon>
        <taxon>Alteromonadales</taxon>
        <taxon>Colwelliaceae</taxon>
        <taxon>Thalassotalea</taxon>
    </lineage>
</organism>
<evidence type="ECO:0000256" key="4">
    <source>
        <dbReference type="SAM" id="SignalP"/>
    </source>
</evidence>
<dbReference type="InterPro" id="IPR006311">
    <property type="entry name" value="TAT_signal"/>
</dbReference>
<dbReference type="PANTHER" id="PTHR33711">
    <property type="entry name" value="DIOXYGENASE, PUTATIVE (AFU_ORTHOLOGUE AFUA_2G02910)-RELATED"/>
    <property type="match status" value="1"/>
</dbReference>
<accession>A0ABZ0GNT6</accession>
<dbReference type="Gene3D" id="2.60.130.10">
    <property type="entry name" value="Aromatic compound dioxygenase"/>
    <property type="match status" value="1"/>
</dbReference>
<evidence type="ECO:0000256" key="1">
    <source>
        <dbReference type="ARBA" id="ARBA00007825"/>
    </source>
</evidence>
<dbReference type="PROSITE" id="PS51318">
    <property type="entry name" value="TAT"/>
    <property type="match status" value="1"/>
</dbReference>
<keyword evidence="7" id="KW-1185">Reference proteome</keyword>
<keyword evidence="4" id="KW-0732">Signal</keyword>
<evidence type="ECO:0000313" key="7">
    <source>
        <dbReference type="Proteomes" id="UP001301442"/>
    </source>
</evidence>
<evidence type="ECO:0000256" key="3">
    <source>
        <dbReference type="ARBA" id="ARBA00023002"/>
    </source>
</evidence>
<dbReference type="EMBL" id="CP136600">
    <property type="protein sequence ID" value="WOH37466.1"/>
    <property type="molecule type" value="Genomic_DNA"/>
</dbReference>
<evidence type="ECO:0000313" key="6">
    <source>
        <dbReference type="EMBL" id="WOH37466.1"/>
    </source>
</evidence>
<feature type="domain" description="Intradiol ring-cleavage dioxygenases" evidence="5">
    <location>
        <begin position="72"/>
        <end position="100"/>
    </location>
</feature>
<dbReference type="PROSITE" id="PS00083">
    <property type="entry name" value="INTRADIOL_DIOXYGENAS"/>
    <property type="match status" value="1"/>
</dbReference>
<keyword evidence="3" id="KW-0560">Oxidoreductase</keyword>
<comment type="similarity">
    <text evidence="1">Belongs to the intradiol ring-cleavage dioxygenase family.</text>
</comment>
<protein>
    <submittedName>
        <fullName evidence="6">Protocatechuate 3,4-dioxygenase</fullName>
    </submittedName>
</protein>
<dbReference type="Pfam" id="PF00775">
    <property type="entry name" value="Dioxygenase_C"/>
    <property type="match status" value="1"/>
</dbReference>
<feature type="chain" id="PRO_5046134495" evidence="4">
    <location>
        <begin position="29"/>
        <end position="210"/>
    </location>
</feature>
<dbReference type="InterPro" id="IPR000627">
    <property type="entry name" value="Intradiol_dOase_C"/>
</dbReference>
<dbReference type="InterPro" id="IPR050770">
    <property type="entry name" value="Intradiol_RC_Dioxygenase"/>
</dbReference>
<gene>
    <name evidence="6" type="ORF">RI844_19225</name>
</gene>
<reference evidence="6 7" key="1">
    <citation type="submission" date="2023-09" db="EMBL/GenBank/DDBJ databases">
        <authorList>
            <person name="Qi X."/>
        </authorList>
    </citation>
    <scope>NUCLEOTIDE SEQUENCE [LARGE SCALE GENOMIC DNA]</scope>
    <source>
        <strain evidence="6 7">S1-1</strain>
    </source>
</reference>
<sequence>MAKHNISRRYFLSASAAVASLFSTSLIAKEIQPTAKQQEGPFFPKHKQADKNANMNQVDGNNGHAKGEVITILGRITDTEGSPVVGAIIDIWQADKNGRYLHDDAPKSSPIDPNFQYWAQLKTDSDGTYSVKTIKPGKYPAMGNWVRPPHIHFKIARRGLRELTTQMYFANESLNEIDKLYLETPEKQRASIVVDFKEGKGLFNIILEKV</sequence>
<dbReference type="Proteomes" id="UP001301442">
    <property type="component" value="Chromosome"/>
</dbReference>
<dbReference type="InterPro" id="IPR015889">
    <property type="entry name" value="Intradiol_dOase_core"/>
</dbReference>
<dbReference type="PANTHER" id="PTHR33711:SF10">
    <property type="entry name" value="INTRADIOL RING-CLEAVAGE DIOXYGENASES DOMAIN-CONTAINING PROTEIN"/>
    <property type="match status" value="1"/>
</dbReference>
<evidence type="ECO:0000256" key="2">
    <source>
        <dbReference type="ARBA" id="ARBA00022964"/>
    </source>
</evidence>
<dbReference type="InterPro" id="IPR039387">
    <property type="entry name" value="3_4-PCD"/>
</dbReference>
<keyword evidence="2" id="KW-0223">Dioxygenase</keyword>
<evidence type="ECO:0000259" key="5">
    <source>
        <dbReference type="PROSITE" id="PS00083"/>
    </source>
</evidence>
<dbReference type="RefSeq" id="WP_348396254.1">
    <property type="nucleotide sequence ID" value="NZ_CP136600.1"/>
</dbReference>
<dbReference type="CDD" id="cd03459">
    <property type="entry name" value="3_4-PCD"/>
    <property type="match status" value="1"/>
</dbReference>
<dbReference type="SUPFAM" id="SSF49482">
    <property type="entry name" value="Aromatic compound dioxygenase"/>
    <property type="match status" value="1"/>
</dbReference>
<proteinExistence type="inferred from homology"/>
<name>A0ABZ0GNT6_9GAMM</name>